<organism evidence="2 3">
    <name type="scientific">Noviherbaspirillum cavernae</name>
    <dbReference type="NCBI Taxonomy" id="2320862"/>
    <lineage>
        <taxon>Bacteria</taxon>
        <taxon>Pseudomonadati</taxon>
        <taxon>Pseudomonadota</taxon>
        <taxon>Betaproteobacteria</taxon>
        <taxon>Burkholderiales</taxon>
        <taxon>Oxalobacteraceae</taxon>
        <taxon>Noviherbaspirillum</taxon>
    </lineage>
</organism>
<evidence type="ECO:0000256" key="1">
    <source>
        <dbReference type="SAM" id="MobiDB-lite"/>
    </source>
</evidence>
<sequence>MRKTATAVLGVAALAAVLTACQKKDEMSGKGPAEKAGEKIDQAAAKASEELSKVGEKTGQALQDAGQKLESKAQEMQKQPEPQK</sequence>
<accession>A0A418WWE5</accession>
<evidence type="ECO:0000313" key="3">
    <source>
        <dbReference type="Proteomes" id="UP000285190"/>
    </source>
</evidence>
<dbReference type="PROSITE" id="PS51257">
    <property type="entry name" value="PROKAR_LIPOPROTEIN"/>
    <property type="match status" value="1"/>
</dbReference>
<reference evidence="2 3" key="1">
    <citation type="submission" date="2018-09" db="EMBL/GenBank/DDBJ databases">
        <authorList>
            <person name="Zhu H."/>
        </authorList>
    </citation>
    <scope>NUCLEOTIDE SEQUENCE [LARGE SCALE GENOMIC DNA]</scope>
    <source>
        <strain evidence="2 3">K2R10-39</strain>
    </source>
</reference>
<dbReference type="Proteomes" id="UP000285190">
    <property type="component" value="Unassembled WGS sequence"/>
</dbReference>
<comment type="caution">
    <text evidence="2">The sequence shown here is derived from an EMBL/GenBank/DDBJ whole genome shotgun (WGS) entry which is preliminary data.</text>
</comment>
<feature type="compositionally biased region" description="Basic and acidic residues" evidence="1">
    <location>
        <begin position="23"/>
        <end position="56"/>
    </location>
</feature>
<feature type="region of interest" description="Disordered" evidence="1">
    <location>
        <begin position="23"/>
        <end position="84"/>
    </location>
</feature>
<dbReference type="OrthoDB" id="8778407at2"/>
<gene>
    <name evidence="2" type="ORF">D3870_19915</name>
</gene>
<dbReference type="AlphaFoldDB" id="A0A418WWE5"/>
<name>A0A418WWE5_9BURK</name>
<evidence type="ECO:0008006" key="4">
    <source>
        <dbReference type="Google" id="ProtNLM"/>
    </source>
</evidence>
<protein>
    <recommendedName>
        <fullName evidence="4">Apolipophorin</fullName>
    </recommendedName>
</protein>
<proteinExistence type="predicted"/>
<keyword evidence="3" id="KW-1185">Reference proteome</keyword>
<evidence type="ECO:0000313" key="2">
    <source>
        <dbReference type="EMBL" id="RJF97036.1"/>
    </source>
</evidence>
<dbReference type="EMBL" id="QYUN01000003">
    <property type="protein sequence ID" value="RJF97036.1"/>
    <property type="molecule type" value="Genomic_DNA"/>
</dbReference>